<dbReference type="SUPFAM" id="SSF52047">
    <property type="entry name" value="RNI-like"/>
    <property type="match status" value="1"/>
</dbReference>
<evidence type="ECO:0000256" key="1">
    <source>
        <dbReference type="SAM" id="Coils"/>
    </source>
</evidence>
<dbReference type="AlphaFoldDB" id="A0AA39PLE2"/>
<dbReference type="Gene3D" id="1.20.1280.50">
    <property type="match status" value="1"/>
</dbReference>
<gene>
    <name evidence="3" type="ORF">IW261DRAFT_1455627</name>
</gene>
<dbReference type="SUPFAM" id="SSF81383">
    <property type="entry name" value="F-box domain"/>
    <property type="match status" value="1"/>
</dbReference>
<evidence type="ECO:0000259" key="2">
    <source>
        <dbReference type="Pfam" id="PF12937"/>
    </source>
</evidence>
<dbReference type="EMBL" id="JAUEPR010000004">
    <property type="protein sequence ID" value="KAK0486467.1"/>
    <property type="molecule type" value="Genomic_DNA"/>
</dbReference>
<dbReference type="InterPro" id="IPR032675">
    <property type="entry name" value="LRR_dom_sf"/>
</dbReference>
<dbReference type="Pfam" id="PF12937">
    <property type="entry name" value="F-box-like"/>
    <property type="match status" value="1"/>
</dbReference>
<dbReference type="Proteomes" id="UP001175227">
    <property type="component" value="Unassembled WGS sequence"/>
</dbReference>
<dbReference type="InterPro" id="IPR036047">
    <property type="entry name" value="F-box-like_dom_sf"/>
</dbReference>
<reference evidence="3" key="1">
    <citation type="submission" date="2023-06" db="EMBL/GenBank/DDBJ databases">
        <authorList>
            <consortium name="Lawrence Berkeley National Laboratory"/>
            <person name="Ahrendt S."/>
            <person name="Sahu N."/>
            <person name="Indic B."/>
            <person name="Wong-Bajracharya J."/>
            <person name="Merenyi Z."/>
            <person name="Ke H.-M."/>
            <person name="Monk M."/>
            <person name="Kocsube S."/>
            <person name="Drula E."/>
            <person name="Lipzen A."/>
            <person name="Balint B."/>
            <person name="Henrissat B."/>
            <person name="Andreopoulos B."/>
            <person name="Martin F.M."/>
            <person name="Harder C.B."/>
            <person name="Rigling D."/>
            <person name="Ford K.L."/>
            <person name="Foster G.D."/>
            <person name="Pangilinan J."/>
            <person name="Papanicolaou A."/>
            <person name="Barry K."/>
            <person name="LaButti K."/>
            <person name="Viragh M."/>
            <person name="Koriabine M."/>
            <person name="Yan M."/>
            <person name="Riley R."/>
            <person name="Champramary S."/>
            <person name="Plett K.L."/>
            <person name="Tsai I.J."/>
            <person name="Slot J."/>
            <person name="Sipos G."/>
            <person name="Plett J."/>
            <person name="Nagy L.G."/>
            <person name="Grigoriev I.V."/>
        </authorList>
    </citation>
    <scope>NUCLEOTIDE SEQUENCE</scope>
    <source>
        <strain evidence="3">ICMP 16352</strain>
    </source>
</reference>
<evidence type="ECO:0000313" key="3">
    <source>
        <dbReference type="EMBL" id="KAK0486467.1"/>
    </source>
</evidence>
<evidence type="ECO:0000313" key="4">
    <source>
        <dbReference type="Proteomes" id="UP001175227"/>
    </source>
</evidence>
<dbReference type="Gene3D" id="3.80.10.10">
    <property type="entry name" value="Ribonuclease Inhibitor"/>
    <property type="match status" value="1"/>
</dbReference>
<feature type="domain" description="F-box" evidence="2">
    <location>
        <begin position="76"/>
        <end position="136"/>
    </location>
</feature>
<protein>
    <recommendedName>
        <fullName evidence="2">F-box domain-containing protein</fullName>
    </recommendedName>
</protein>
<name>A0AA39PLE2_9AGAR</name>
<keyword evidence="1" id="KW-0175">Coiled coil</keyword>
<feature type="coiled-coil region" evidence="1">
    <location>
        <begin position="34"/>
        <end position="61"/>
    </location>
</feature>
<comment type="caution">
    <text evidence="3">The sequence shown here is derived from an EMBL/GenBank/DDBJ whole genome shotgun (WGS) entry which is preliminary data.</text>
</comment>
<keyword evidence="4" id="KW-1185">Reference proteome</keyword>
<dbReference type="InterPro" id="IPR001810">
    <property type="entry name" value="F-box_dom"/>
</dbReference>
<proteinExistence type="predicted"/>
<organism evidence="3 4">
    <name type="scientific">Armillaria novae-zelandiae</name>
    <dbReference type="NCBI Taxonomy" id="153914"/>
    <lineage>
        <taxon>Eukaryota</taxon>
        <taxon>Fungi</taxon>
        <taxon>Dikarya</taxon>
        <taxon>Basidiomycota</taxon>
        <taxon>Agaricomycotina</taxon>
        <taxon>Agaricomycetes</taxon>
        <taxon>Agaricomycetidae</taxon>
        <taxon>Agaricales</taxon>
        <taxon>Marasmiineae</taxon>
        <taxon>Physalacriaceae</taxon>
        <taxon>Armillaria</taxon>
    </lineage>
</organism>
<accession>A0AA39PLE2</accession>
<sequence length="536" mass="61421">MTLWLTDNPSPFRDLISVNGVASAKDAILINDYLQKVHGEIQRFEAILKEVQEEKIRLQSAADSHLALMSSFRKFPPEVLATIFQRTVIIPPLEDSRWLPRDMNYIYKELCTLSSVCREWRATVLSTPSLWAQICIGMPWFGRSENRVPLLETMLARSHEADLSIGCSLMEYKQLGLGKQNILALLECVVPTSYRWKHASLELNRVTVDIYEQIRGRLPLLETLRLSSEPLSGVVWEYFCAFERAPRLRELALGEGLFPVNEFPLPWSQITSLYVDYQIEPDDLLAVFSITPNLQFLRMSKQDDDGSDGAWHDDFIVCSTLRQLDVADPSLFHLATLPSLEEISANLCYTDVEEDEQYGEDFFHSFLHRSQCPIQKLTLHFKKSFSSFDWLFDQAFRLTCLEVTLYTMDSTLNLFHMLADTPILPQLQSLKVVWIALEIYSERKDAGLGISVADLFLSRYHSSAATILSVHLKVIQGSRMIDAPPQYVYALGGSFLSEDFWKCFESYLRNTRDLRSRIVTENKECCAIICMNKTTA</sequence>